<feature type="region of interest" description="Disordered" evidence="2">
    <location>
        <begin position="18"/>
        <end position="51"/>
    </location>
</feature>
<protein>
    <recommendedName>
        <fullName evidence="5">L-lysine 2,3-aminomutase</fullName>
    </recommendedName>
</protein>
<dbReference type="Gene3D" id="3.20.20.70">
    <property type="entry name" value="Aldolase class I"/>
    <property type="match status" value="2"/>
</dbReference>
<sequence>MLSRALKRSLPRQKLLLPQQRSLAAQVEDKTTRPSDERPAHEVPKNESFNTHHPVATAVSWGEEFWRKVPVYSNVSSKEFLSYRWSTNNNVDSHQRLHQFLNSVVPDEIPYGAGTQSKEQFMDDVYYGMKEATIPHILSRINWEDPRNDPIFRQFIPLKSLLLPDHPKVDLDSLGEDKDMPVNGLVHRYPDKALFLVPHIRRFRFASKGVAVAPMRFVDPTDDWTDALIEVTQKARDVGKAVSLHTHFNHPNEFSWITEAAAQKLFAANVPVRNQTVLLKDINSDVPTMSTLIRKLADNNIEPYYVYICDMVEKVEHYRTPLQTLLNLESEIQGSIAGFRTPRFIVDLPKGGGKRGASTYLSYDRETGVSTFKAPAVTDADAARGGTEKPKYFKYYDPIGHDARVTLDG</sequence>
<dbReference type="InterPro" id="IPR013785">
    <property type="entry name" value="Aldolase_TIM"/>
</dbReference>
<dbReference type="InterPro" id="IPR058240">
    <property type="entry name" value="rSAM_sf"/>
</dbReference>
<dbReference type="PANTHER" id="PTHR30538:SF0">
    <property type="entry name" value="L-LYSINE 2,3-AMINOMUTASE AQ_1632-RELATED"/>
    <property type="match status" value="1"/>
</dbReference>
<gene>
    <name evidence="3" type="ORF">SLS63_000679</name>
</gene>
<dbReference type="SUPFAM" id="SSF102114">
    <property type="entry name" value="Radical SAM enzymes"/>
    <property type="match status" value="1"/>
</dbReference>
<name>A0ABR1PNB8_DIAER</name>
<evidence type="ECO:0008006" key="5">
    <source>
        <dbReference type="Google" id="ProtNLM"/>
    </source>
</evidence>
<reference evidence="3 4" key="1">
    <citation type="submission" date="2024-02" db="EMBL/GenBank/DDBJ databases">
        <title>De novo assembly and annotation of 12 fungi associated with fruit tree decline syndrome in Ontario, Canada.</title>
        <authorList>
            <person name="Sulman M."/>
            <person name="Ellouze W."/>
            <person name="Ilyukhin E."/>
        </authorList>
    </citation>
    <scope>NUCLEOTIDE SEQUENCE [LARGE SCALE GENOMIC DNA]</scope>
    <source>
        <strain evidence="3 4">M169</strain>
    </source>
</reference>
<evidence type="ECO:0000256" key="1">
    <source>
        <dbReference type="ARBA" id="ARBA00022485"/>
    </source>
</evidence>
<evidence type="ECO:0000313" key="3">
    <source>
        <dbReference type="EMBL" id="KAK7741126.1"/>
    </source>
</evidence>
<proteinExistence type="predicted"/>
<feature type="compositionally biased region" description="Basic and acidic residues" evidence="2">
    <location>
        <begin position="27"/>
        <end position="45"/>
    </location>
</feature>
<dbReference type="EMBL" id="JAKNSF020000002">
    <property type="protein sequence ID" value="KAK7741126.1"/>
    <property type="molecule type" value="Genomic_DNA"/>
</dbReference>
<keyword evidence="1" id="KW-0408">Iron</keyword>
<organism evidence="3 4">
    <name type="scientific">Diaporthe eres</name>
    <name type="common">Phomopsis oblonga</name>
    <dbReference type="NCBI Taxonomy" id="83184"/>
    <lineage>
        <taxon>Eukaryota</taxon>
        <taxon>Fungi</taxon>
        <taxon>Dikarya</taxon>
        <taxon>Ascomycota</taxon>
        <taxon>Pezizomycotina</taxon>
        <taxon>Sordariomycetes</taxon>
        <taxon>Sordariomycetidae</taxon>
        <taxon>Diaporthales</taxon>
        <taxon>Diaporthaceae</taxon>
        <taxon>Diaporthe</taxon>
        <taxon>Diaporthe eres species complex</taxon>
    </lineage>
</organism>
<keyword evidence="1" id="KW-0411">Iron-sulfur</keyword>
<dbReference type="PANTHER" id="PTHR30538">
    <property type="entry name" value="LYSINE 2,3-AMINOMUTASE-RELATED"/>
    <property type="match status" value="1"/>
</dbReference>
<evidence type="ECO:0000313" key="4">
    <source>
        <dbReference type="Proteomes" id="UP001430848"/>
    </source>
</evidence>
<comment type="caution">
    <text evidence="3">The sequence shown here is derived from an EMBL/GenBank/DDBJ whole genome shotgun (WGS) entry which is preliminary data.</text>
</comment>
<dbReference type="InterPro" id="IPR003739">
    <property type="entry name" value="Lys_aminomutase/Glu_NH3_mut"/>
</dbReference>
<accession>A0ABR1PNB8</accession>
<keyword evidence="4" id="KW-1185">Reference proteome</keyword>
<keyword evidence="1" id="KW-0004">4Fe-4S</keyword>
<keyword evidence="1" id="KW-0479">Metal-binding</keyword>
<evidence type="ECO:0000256" key="2">
    <source>
        <dbReference type="SAM" id="MobiDB-lite"/>
    </source>
</evidence>
<dbReference type="Proteomes" id="UP001430848">
    <property type="component" value="Unassembled WGS sequence"/>
</dbReference>